<sequence>MNPAVFDQHNNHMNDIRPKGSKTMLIYENLARERMREAEQAAREYRLVRRLSSVRRWERLSAWAARRAERAQELA</sequence>
<evidence type="ECO:0000313" key="2">
    <source>
        <dbReference type="Proteomes" id="UP001156441"/>
    </source>
</evidence>
<protein>
    <submittedName>
        <fullName evidence="1">Uncharacterized protein</fullName>
    </submittedName>
</protein>
<dbReference type="Proteomes" id="UP001156441">
    <property type="component" value="Unassembled WGS sequence"/>
</dbReference>
<dbReference type="RefSeq" id="WP_260196142.1">
    <property type="nucleotide sequence ID" value="NZ_JAFFZE010000034.1"/>
</dbReference>
<keyword evidence="2" id="KW-1185">Reference proteome</keyword>
<organism evidence="1 2">
    <name type="scientific">Actinophytocola gossypii</name>
    <dbReference type="NCBI Taxonomy" id="2812003"/>
    <lineage>
        <taxon>Bacteria</taxon>
        <taxon>Bacillati</taxon>
        <taxon>Actinomycetota</taxon>
        <taxon>Actinomycetes</taxon>
        <taxon>Pseudonocardiales</taxon>
        <taxon>Pseudonocardiaceae</taxon>
    </lineage>
</organism>
<comment type="caution">
    <text evidence="1">The sequence shown here is derived from an EMBL/GenBank/DDBJ whole genome shotgun (WGS) entry which is preliminary data.</text>
</comment>
<name>A0ABT2JLB9_9PSEU</name>
<dbReference type="EMBL" id="JAFFZE010000034">
    <property type="protein sequence ID" value="MCT2588190.1"/>
    <property type="molecule type" value="Genomic_DNA"/>
</dbReference>
<evidence type="ECO:0000313" key="1">
    <source>
        <dbReference type="EMBL" id="MCT2588190.1"/>
    </source>
</evidence>
<accession>A0ABT2JLB9</accession>
<reference evidence="1 2" key="1">
    <citation type="submission" date="2021-02" db="EMBL/GenBank/DDBJ databases">
        <title>Actinophytocola xerophila sp. nov., isolated from soil of cotton cropping field.</title>
        <authorList>
            <person name="Huang R."/>
            <person name="Chen X."/>
            <person name="Ge X."/>
            <person name="Liu W."/>
        </authorList>
    </citation>
    <scope>NUCLEOTIDE SEQUENCE [LARGE SCALE GENOMIC DNA]</scope>
    <source>
        <strain evidence="1 2">S1-96</strain>
    </source>
</reference>
<gene>
    <name evidence="1" type="ORF">JT362_34275</name>
</gene>
<proteinExistence type="predicted"/>